<evidence type="ECO:0000256" key="15">
    <source>
        <dbReference type="ARBA" id="ARBA00078363"/>
    </source>
</evidence>
<evidence type="ECO:0000313" key="18">
    <source>
        <dbReference type="Proteomes" id="UP001378592"/>
    </source>
</evidence>
<evidence type="ECO:0000256" key="3">
    <source>
        <dbReference type="ARBA" id="ARBA00010497"/>
    </source>
</evidence>
<dbReference type="InterPro" id="IPR041960">
    <property type="entry name" value="GGTase_I_beta"/>
</dbReference>
<evidence type="ECO:0000259" key="16">
    <source>
        <dbReference type="Pfam" id="PF00432"/>
    </source>
</evidence>
<reference evidence="17 18" key="1">
    <citation type="submission" date="2024-03" db="EMBL/GenBank/DDBJ databases">
        <title>The genome assembly and annotation of the cricket Gryllus longicercus Weissman &amp; Gray.</title>
        <authorList>
            <person name="Szrajer S."/>
            <person name="Gray D."/>
            <person name="Ylla G."/>
        </authorList>
    </citation>
    <scope>NUCLEOTIDE SEQUENCE [LARGE SCALE GENOMIC DNA]</scope>
    <source>
        <strain evidence="17">DAG 2021-001</strain>
        <tissue evidence="17">Whole body minus gut</tissue>
    </source>
</reference>
<evidence type="ECO:0000256" key="9">
    <source>
        <dbReference type="ARBA" id="ARBA00022737"/>
    </source>
</evidence>
<comment type="subunit">
    <text evidence="14">Heterodimer of FNTA and PGGT1B. PGGT1B mediates interaction with substrate peptides.</text>
</comment>
<dbReference type="InterPro" id="IPR045089">
    <property type="entry name" value="PGGT1B-like"/>
</dbReference>
<dbReference type="InterPro" id="IPR008930">
    <property type="entry name" value="Terpenoid_cyclase/PrenylTrfase"/>
</dbReference>
<evidence type="ECO:0000256" key="6">
    <source>
        <dbReference type="ARBA" id="ARBA00022602"/>
    </source>
</evidence>
<evidence type="ECO:0000256" key="8">
    <source>
        <dbReference type="ARBA" id="ARBA00022723"/>
    </source>
</evidence>
<name>A0AAN9VMF5_9ORTH</name>
<keyword evidence="7" id="KW-0808">Transferase</keyword>
<comment type="catalytic activity">
    <reaction evidence="13">
        <text>geranylgeranyl diphosphate + L-cysteinyl-[protein] = S-geranylgeranyl-L-cysteinyl-[protein] + diphosphate</text>
        <dbReference type="Rhea" id="RHEA:21240"/>
        <dbReference type="Rhea" id="RHEA-COMP:10131"/>
        <dbReference type="Rhea" id="RHEA-COMP:11537"/>
        <dbReference type="ChEBI" id="CHEBI:29950"/>
        <dbReference type="ChEBI" id="CHEBI:33019"/>
        <dbReference type="ChEBI" id="CHEBI:57533"/>
        <dbReference type="ChEBI" id="CHEBI:86021"/>
        <dbReference type="EC" id="2.5.1.59"/>
    </reaction>
</comment>
<dbReference type="EMBL" id="JAZDUA010000141">
    <property type="protein sequence ID" value="KAK7866663.1"/>
    <property type="molecule type" value="Genomic_DNA"/>
</dbReference>
<keyword evidence="9" id="KW-0677">Repeat</keyword>
<comment type="cofactor">
    <cofactor evidence="1">
        <name>Mg(2+)</name>
        <dbReference type="ChEBI" id="CHEBI:18420"/>
    </cofactor>
</comment>
<organism evidence="17 18">
    <name type="scientific">Gryllus longicercus</name>
    <dbReference type="NCBI Taxonomy" id="2509291"/>
    <lineage>
        <taxon>Eukaryota</taxon>
        <taxon>Metazoa</taxon>
        <taxon>Ecdysozoa</taxon>
        <taxon>Arthropoda</taxon>
        <taxon>Hexapoda</taxon>
        <taxon>Insecta</taxon>
        <taxon>Pterygota</taxon>
        <taxon>Neoptera</taxon>
        <taxon>Polyneoptera</taxon>
        <taxon>Orthoptera</taxon>
        <taxon>Ensifera</taxon>
        <taxon>Gryllidea</taxon>
        <taxon>Grylloidea</taxon>
        <taxon>Gryllidae</taxon>
        <taxon>Gryllinae</taxon>
        <taxon>Gryllus</taxon>
    </lineage>
</organism>
<feature type="domain" description="Prenyltransferase alpha-alpha toroid" evidence="16">
    <location>
        <begin position="11"/>
        <end position="339"/>
    </location>
</feature>
<dbReference type="GO" id="GO:0004662">
    <property type="term" value="F:CAAX-protein geranylgeranyltransferase activity"/>
    <property type="evidence" value="ECO:0007669"/>
    <property type="project" value="UniProtKB-EC"/>
</dbReference>
<evidence type="ECO:0000256" key="14">
    <source>
        <dbReference type="ARBA" id="ARBA00065714"/>
    </source>
</evidence>
<evidence type="ECO:0000256" key="4">
    <source>
        <dbReference type="ARBA" id="ARBA00012700"/>
    </source>
</evidence>
<dbReference type="CDD" id="cd02895">
    <property type="entry name" value="GGTase-I"/>
    <property type="match status" value="1"/>
</dbReference>
<sequence>MSNGDDPNTTLLKKRHVRYLMHYLTILPAQLSSHDPTRLTIAFFTINGMDILDSLVSLENKKKKEMVEWVYRLQVLPDDGESKGQWKHCGFQGSSTLIFPENEPRCSKQYACSHIAMTYTGLAILLMLGDDLSRVHRAAVIEGVRALQQEDGSFCSTLSGSENDMRFVYCAACICYILNDWSGMDIEKTVQFIKNSISYDCGIGQGPENESHGGSTFCAVAALSLMGCLESALTEKQLKGLRRWAIARQIDGFQGRPDKQVDTCYSFWVGATLKLLGVYHFVDYESNRNYILSTQDAISGGFSKWWDTRADPLHTCLGLGGLSLMSEKDLLAIHPALNITMRAYKHLEDIQQHWECK</sequence>
<dbReference type="GO" id="GO:0005953">
    <property type="term" value="C:CAAX-protein geranylgeranyltransferase complex"/>
    <property type="evidence" value="ECO:0007669"/>
    <property type="project" value="InterPro"/>
</dbReference>
<dbReference type="Pfam" id="PF00432">
    <property type="entry name" value="Prenyltrans"/>
    <property type="match status" value="1"/>
</dbReference>
<keyword evidence="8" id="KW-0479">Metal-binding</keyword>
<evidence type="ECO:0000256" key="10">
    <source>
        <dbReference type="ARBA" id="ARBA00022833"/>
    </source>
</evidence>
<dbReference type="PANTHER" id="PTHR11774">
    <property type="entry name" value="GERANYLGERANYL TRANSFERASE TYPE BETA SUBUNIT"/>
    <property type="match status" value="1"/>
</dbReference>
<evidence type="ECO:0000256" key="5">
    <source>
        <dbReference type="ARBA" id="ARBA00020603"/>
    </source>
</evidence>
<dbReference type="AlphaFoldDB" id="A0AAN9VMF5"/>
<evidence type="ECO:0000256" key="2">
    <source>
        <dbReference type="ARBA" id="ARBA00001947"/>
    </source>
</evidence>
<comment type="similarity">
    <text evidence="3">Belongs to the protein prenyltransferase subunit beta family.</text>
</comment>
<accession>A0AAN9VMF5</accession>
<comment type="caution">
    <text evidence="17">The sequence shown here is derived from an EMBL/GenBank/DDBJ whole genome shotgun (WGS) entry which is preliminary data.</text>
</comment>
<evidence type="ECO:0000256" key="12">
    <source>
        <dbReference type="ARBA" id="ARBA00031713"/>
    </source>
</evidence>
<evidence type="ECO:0000256" key="1">
    <source>
        <dbReference type="ARBA" id="ARBA00001946"/>
    </source>
</evidence>
<dbReference type="EC" id="2.5.1.59" evidence="4"/>
<proteinExistence type="inferred from homology"/>
<dbReference type="Gene3D" id="1.50.10.20">
    <property type="match status" value="1"/>
</dbReference>
<evidence type="ECO:0000256" key="13">
    <source>
        <dbReference type="ARBA" id="ARBA00050428"/>
    </source>
</evidence>
<dbReference type="InterPro" id="IPR001330">
    <property type="entry name" value="Prenyltrans"/>
</dbReference>
<comment type="cofactor">
    <cofactor evidence="2">
        <name>Zn(2+)</name>
        <dbReference type="ChEBI" id="CHEBI:29105"/>
    </cofactor>
</comment>
<dbReference type="FunFam" id="1.50.10.20:FF:000005">
    <property type="entry name" value="Geranylgeranyl transferase type-1 subunit beta"/>
    <property type="match status" value="1"/>
</dbReference>
<dbReference type="Proteomes" id="UP001378592">
    <property type="component" value="Unassembled WGS sequence"/>
</dbReference>
<gene>
    <name evidence="17" type="ORF">R5R35_000276</name>
</gene>
<evidence type="ECO:0000313" key="17">
    <source>
        <dbReference type="EMBL" id="KAK7866663.1"/>
    </source>
</evidence>
<keyword evidence="11" id="KW-0460">Magnesium</keyword>
<keyword evidence="10" id="KW-0862">Zinc</keyword>
<protein>
    <recommendedName>
        <fullName evidence="5">Geranylgeranyl transferase type-1 subunit beta</fullName>
        <ecNumber evidence="4">2.5.1.59</ecNumber>
    </recommendedName>
    <alternativeName>
        <fullName evidence="12">Geranylgeranyl transferase type I subunit beta</fullName>
    </alternativeName>
    <alternativeName>
        <fullName evidence="15">Type I protein geranyl-geranyltransferase subunit beta</fullName>
    </alternativeName>
</protein>
<keyword evidence="18" id="KW-1185">Reference proteome</keyword>
<dbReference type="GO" id="GO:0046872">
    <property type="term" value="F:metal ion binding"/>
    <property type="evidence" value="ECO:0007669"/>
    <property type="project" value="UniProtKB-KW"/>
</dbReference>
<dbReference type="PANTHER" id="PTHR11774:SF4">
    <property type="entry name" value="GERANYLGERANYL TRANSFERASE TYPE-1 SUBUNIT BETA"/>
    <property type="match status" value="1"/>
</dbReference>
<dbReference type="SUPFAM" id="SSF48239">
    <property type="entry name" value="Terpenoid cyclases/Protein prenyltransferases"/>
    <property type="match status" value="1"/>
</dbReference>
<evidence type="ECO:0000256" key="7">
    <source>
        <dbReference type="ARBA" id="ARBA00022679"/>
    </source>
</evidence>
<evidence type="ECO:0000256" key="11">
    <source>
        <dbReference type="ARBA" id="ARBA00022842"/>
    </source>
</evidence>
<keyword evidence="6" id="KW-0637">Prenyltransferase</keyword>